<keyword evidence="3 10" id="KW-0808">Transferase</keyword>
<dbReference type="PANTHER" id="PTHR30309:SF0">
    <property type="entry name" value="GLYCEROL-3-PHOSPHATE ACYLTRANSFERASE-RELATED"/>
    <property type="match status" value="1"/>
</dbReference>
<feature type="transmembrane region" description="Helical" evidence="10">
    <location>
        <begin position="285"/>
        <end position="305"/>
    </location>
</feature>
<dbReference type="SMART" id="SM01207">
    <property type="entry name" value="G3P_acyltransf"/>
    <property type="match status" value="1"/>
</dbReference>
<feature type="transmembrane region" description="Helical" evidence="10">
    <location>
        <begin position="344"/>
        <end position="363"/>
    </location>
</feature>
<name>A0A7V3ZKG9_DICTH</name>
<keyword evidence="2 10" id="KW-0444">Lipid biosynthesis</keyword>
<accession>A0A7V3ZKG9</accession>
<dbReference type="InterPro" id="IPR003811">
    <property type="entry name" value="G3P_acylTferase_PlsY"/>
</dbReference>
<keyword evidence="7 10" id="KW-0472">Membrane</keyword>
<dbReference type="RefSeq" id="WP_149122345.1">
    <property type="nucleotide sequence ID" value="NZ_VTFL01000001.1"/>
</dbReference>
<feature type="transmembrane region" description="Helical" evidence="10">
    <location>
        <begin position="240"/>
        <end position="262"/>
    </location>
</feature>
<evidence type="ECO:0000256" key="4">
    <source>
        <dbReference type="ARBA" id="ARBA00022692"/>
    </source>
</evidence>
<feature type="transmembrane region" description="Helical" evidence="10">
    <location>
        <begin position="216"/>
        <end position="234"/>
    </location>
</feature>
<dbReference type="GO" id="GO:0005886">
    <property type="term" value="C:plasma membrane"/>
    <property type="evidence" value="ECO:0007669"/>
    <property type="project" value="UniProtKB-SubCell"/>
</dbReference>
<feature type="transmembrane region" description="Helical" evidence="10">
    <location>
        <begin position="7"/>
        <end position="29"/>
    </location>
</feature>
<evidence type="ECO:0000256" key="9">
    <source>
        <dbReference type="ARBA" id="ARBA00023264"/>
    </source>
</evidence>
<comment type="subunit">
    <text evidence="10">Probably interacts with PlsX.</text>
</comment>
<evidence type="ECO:0000256" key="2">
    <source>
        <dbReference type="ARBA" id="ARBA00022516"/>
    </source>
</evidence>
<gene>
    <name evidence="10" type="primary">plsY</name>
    <name evidence="11" type="ORF">ENU78_09300</name>
</gene>
<keyword evidence="5 10" id="KW-1133">Transmembrane helix</keyword>
<dbReference type="AlphaFoldDB" id="A0A7V3ZKG9"/>
<keyword evidence="4 10" id="KW-0812">Transmembrane</keyword>
<evidence type="ECO:0000313" key="11">
    <source>
        <dbReference type="EMBL" id="HGK24601.1"/>
    </source>
</evidence>
<dbReference type="EC" id="2.3.1.275" evidence="10"/>
<evidence type="ECO:0000256" key="10">
    <source>
        <dbReference type="HAMAP-Rule" id="MF_01043"/>
    </source>
</evidence>
<feature type="transmembrane region" description="Helical" evidence="10">
    <location>
        <begin position="311"/>
        <end position="332"/>
    </location>
</feature>
<keyword evidence="8 10" id="KW-0594">Phospholipid biosynthesis</keyword>
<keyword evidence="1 10" id="KW-1003">Cell membrane</keyword>
<dbReference type="UniPathway" id="UPA00085"/>
<comment type="caution">
    <text evidence="10">Lacks conserved residue(s) required for the propagation of feature annotation.</text>
</comment>
<comment type="similarity">
    <text evidence="10">Belongs to the PlsY family.</text>
</comment>
<reference evidence="11" key="1">
    <citation type="journal article" date="2020" name="mSystems">
        <title>Genome- and Community-Level Interaction Insights into Carbon Utilization and Element Cycling Functions of Hydrothermarchaeota in Hydrothermal Sediment.</title>
        <authorList>
            <person name="Zhou Z."/>
            <person name="Liu Y."/>
            <person name="Xu W."/>
            <person name="Pan J."/>
            <person name="Luo Z.H."/>
            <person name="Li M."/>
        </authorList>
    </citation>
    <scope>NUCLEOTIDE SEQUENCE [LARGE SCALE GENOMIC DNA]</scope>
    <source>
        <strain evidence="11">SpSt-70</strain>
    </source>
</reference>
<protein>
    <recommendedName>
        <fullName evidence="10">Glycerol-3-phosphate acyltransferase</fullName>
    </recommendedName>
    <alternativeName>
        <fullName evidence="10">Acyl-PO4 G3P acyltransferase</fullName>
    </alternativeName>
    <alternativeName>
        <fullName evidence="10">Acyl-phosphate--glycerol-3-phosphate acyltransferase</fullName>
    </alternativeName>
    <alternativeName>
        <fullName evidence="10">G3P acyltransferase</fullName>
        <shortName evidence="10">GPAT</shortName>
        <ecNumber evidence="10">2.3.1.275</ecNumber>
    </alternativeName>
    <alternativeName>
        <fullName evidence="10">Lysophosphatidic acid synthase</fullName>
        <shortName evidence="10">LPA synthase</shortName>
    </alternativeName>
</protein>
<keyword evidence="6 10" id="KW-0443">Lipid metabolism</keyword>
<comment type="pathway">
    <text evidence="10">Lipid metabolism; phospholipid metabolism.</text>
</comment>
<feature type="transmembrane region" description="Helical" evidence="10">
    <location>
        <begin position="110"/>
        <end position="130"/>
    </location>
</feature>
<feature type="transmembrane region" description="Helical" evidence="10">
    <location>
        <begin position="185"/>
        <end position="204"/>
    </location>
</feature>
<feature type="transmembrane region" description="Helical" evidence="10">
    <location>
        <begin position="136"/>
        <end position="155"/>
    </location>
</feature>
<evidence type="ECO:0000256" key="7">
    <source>
        <dbReference type="ARBA" id="ARBA00023136"/>
    </source>
</evidence>
<evidence type="ECO:0000256" key="1">
    <source>
        <dbReference type="ARBA" id="ARBA00022475"/>
    </source>
</evidence>
<dbReference type="HAMAP" id="MF_01043">
    <property type="entry name" value="PlsY"/>
    <property type="match status" value="1"/>
</dbReference>
<sequence length="410" mass="46728">MIILENILKLIFSIGLGYLFGSFLPGYFLPLWFKKVDIRKLGDGNPGVLNVKRSVGLFPAIITALYDVSKGFIPMIILRCIFNFPEFFVYLGGFSAVLGHKFPFYLGFKGGRGFATSLSLFIFLFVKLLVQNFSSVQIIQFFVFLVIYFLLLNIATHGVGDVFTITAFPIIAFFMWLNAKSYVGVLFLTILSVIITYEAVKNLLRDGFKFYTEKHTFWRILARPFALLFIPLYIFTSKFVVLLILGIILAIFSLLDILRILVRRIENFFQLEITKNFKIFREKEVGRVSSITNFLLGIFISFVLFEREIAFASLGFTSLGDMMAKWVGINLGRKKLFKNSDKTLEGSLGFLSMSFVVSFFLWFEGLLPLYIVLVGAIVSFIVEALPNVIDDNFSVPIISGVVMEFIKKYF</sequence>
<comment type="subcellular location">
    <subcellularLocation>
        <location evidence="10">Cell membrane</location>
        <topology evidence="10">Multi-pass membrane protein</topology>
    </subcellularLocation>
</comment>
<keyword evidence="9 10" id="KW-1208">Phospholipid metabolism</keyword>
<keyword evidence="11" id="KW-0012">Acyltransferase</keyword>
<dbReference type="GO" id="GO:0008654">
    <property type="term" value="P:phospholipid biosynthetic process"/>
    <property type="evidence" value="ECO:0007669"/>
    <property type="project" value="UniProtKB-UniRule"/>
</dbReference>
<dbReference type="Pfam" id="PF02660">
    <property type="entry name" value="G3P_acyltransf"/>
    <property type="match status" value="1"/>
</dbReference>
<comment type="function">
    <text evidence="10">Catalyzes the transfer of an acyl group from acyl-phosphate (acyl-PO(4)) to glycerol-3-phosphate (G3P) to form lysophosphatidic acid (LPA). This enzyme utilizes acyl-phosphate as fatty acyl donor, but not acyl-CoA or acyl-ACP.</text>
</comment>
<comment type="catalytic activity">
    <reaction evidence="10">
        <text>an acyl phosphate + sn-glycerol 3-phosphate = a 1-acyl-sn-glycero-3-phosphate + phosphate</text>
        <dbReference type="Rhea" id="RHEA:34075"/>
        <dbReference type="ChEBI" id="CHEBI:43474"/>
        <dbReference type="ChEBI" id="CHEBI:57597"/>
        <dbReference type="ChEBI" id="CHEBI:57970"/>
        <dbReference type="ChEBI" id="CHEBI:59918"/>
        <dbReference type="EC" id="2.3.1.275"/>
    </reaction>
</comment>
<evidence type="ECO:0000256" key="8">
    <source>
        <dbReference type="ARBA" id="ARBA00023209"/>
    </source>
</evidence>
<feature type="transmembrane region" description="Helical" evidence="10">
    <location>
        <begin position="369"/>
        <end position="389"/>
    </location>
</feature>
<feature type="transmembrane region" description="Helical" evidence="10">
    <location>
        <begin position="76"/>
        <end position="98"/>
    </location>
</feature>
<comment type="caution">
    <text evidence="11">The sequence shown here is derived from an EMBL/GenBank/DDBJ whole genome shotgun (WGS) entry which is preliminary data.</text>
</comment>
<evidence type="ECO:0000256" key="6">
    <source>
        <dbReference type="ARBA" id="ARBA00023098"/>
    </source>
</evidence>
<evidence type="ECO:0000256" key="3">
    <source>
        <dbReference type="ARBA" id="ARBA00022679"/>
    </source>
</evidence>
<organism evidence="11">
    <name type="scientific">Dictyoglomus thermophilum</name>
    <dbReference type="NCBI Taxonomy" id="14"/>
    <lineage>
        <taxon>Bacteria</taxon>
        <taxon>Pseudomonadati</taxon>
        <taxon>Dictyoglomota</taxon>
        <taxon>Dictyoglomia</taxon>
        <taxon>Dictyoglomales</taxon>
        <taxon>Dictyoglomaceae</taxon>
        <taxon>Dictyoglomus</taxon>
    </lineage>
</organism>
<evidence type="ECO:0000256" key="5">
    <source>
        <dbReference type="ARBA" id="ARBA00022989"/>
    </source>
</evidence>
<dbReference type="PANTHER" id="PTHR30309">
    <property type="entry name" value="INNER MEMBRANE PROTEIN YGIH"/>
    <property type="match status" value="1"/>
</dbReference>
<dbReference type="EMBL" id="DTDV01000023">
    <property type="protein sequence ID" value="HGK24601.1"/>
    <property type="molecule type" value="Genomic_DNA"/>
</dbReference>
<dbReference type="GO" id="GO:0043772">
    <property type="term" value="F:acyl-phosphate glycerol-3-phosphate acyltransferase activity"/>
    <property type="evidence" value="ECO:0007669"/>
    <property type="project" value="UniProtKB-UniRule"/>
</dbReference>
<proteinExistence type="inferred from homology"/>